<evidence type="ECO:0000256" key="6">
    <source>
        <dbReference type="ARBA" id="ARBA00022801"/>
    </source>
</evidence>
<evidence type="ECO:0000256" key="4">
    <source>
        <dbReference type="ARBA" id="ARBA00022670"/>
    </source>
</evidence>
<comment type="cofactor">
    <cofactor evidence="1">
        <name>Zn(2+)</name>
        <dbReference type="ChEBI" id="CHEBI:29105"/>
    </cofactor>
</comment>
<evidence type="ECO:0000313" key="13">
    <source>
        <dbReference type="Proteomes" id="UP000054010"/>
    </source>
</evidence>
<keyword evidence="4" id="KW-0645">Protease</keyword>
<evidence type="ECO:0000256" key="1">
    <source>
        <dbReference type="ARBA" id="ARBA00001947"/>
    </source>
</evidence>
<feature type="transmembrane region" description="Helical" evidence="10">
    <location>
        <begin position="255"/>
        <end position="278"/>
    </location>
</feature>
<evidence type="ECO:0000256" key="2">
    <source>
        <dbReference type="ARBA" id="ARBA00004141"/>
    </source>
</evidence>
<organism evidence="12 13">
    <name type="scientific">Oscillochloris trichoides DG-6</name>
    <dbReference type="NCBI Taxonomy" id="765420"/>
    <lineage>
        <taxon>Bacteria</taxon>
        <taxon>Bacillati</taxon>
        <taxon>Chloroflexota</taxon>
        <taxon>Chloroflexia</taxon>
        <taxon>Chloroflexales</taxon>
        <taxon>Chloroflexineae</taxon>
        <taxon>Oscillochloridaceae</taxon>
        <taxon>Oscillochloris</taxon>
    </lineage>
</organism>
<dbReference type="eggNOG" id="COG1994">
    <property type="taxonomic scope" value="Bacteria"/>
</dbReference>
<dbReference type="HOGENOM" id="CLU_028221_0_1_0"/>
<accession>E1IHP7</accession>
<dbReference type="EMBL" id="ADVR01000118">
    <property type="protein sequence ID" value="EFO79303.1"/>
    <property type="molecule type" value="Genomic_DNA"/>
</dbReference>
<comment type="caution">
    <text evidence="12">The sequence shown here is derived from an EMBL/GenBank/DDBJ whole genome shotgun (WGS) entry which is preliminary data.</text>
</comment>
<proteinExistence type="inferred from homology"/>
<dbReference type="CDD" id="cd06160">
    <property type="entry name" value="S2P-M50_like_2"/>
    <property type="match status" value="1"/>
</dbReference>
<feature type="transmembrane region" description="Helical" evidence="10">
    <location>
        <begin position="348"/>
        <end position="367"/>
    </location>
</feature>
<keyword evidence="7" id="KW-0809">Transit peptide</keyword>
<dbReference type="STRING" id="765420.OSCT_2848"/>
<evidence type="ECO:0000256" key="5">
    <source>
        <dbReference type="ARBA" id="ARBA00022692"/>
    </source>
</evidence>
<dbReference type="PANTHER" id="PTHR31412">
    <property type="entry name" value="ZINC METALLOPROTEASE EGY1"/>
    <property type="match status" value="1"/>
</dbReference>
<dbReference type="GO" id="GO:0008233">
    <property type="term" value="F:peptidase activity"/>
    <property type="evidence" value="ECO:0007669"/>
    <property type="project" value="UniProtKB-KW"/>
</dbReference>
<evidence type="ECO:0000313" key="12">
    <source>
        <dbReference type="EMBL" id="EFO79303.1"/>
    </source>
</evidence>
<feature type="transmembrane region" description="Helical" evidence="10">
    <location>
        <begin position="298"/>
        <end position="327"/>
    </location>
</feature>
<evidence type="ECO:0000259" key="11">
    <source>
        <dbReference type="Pfam" id="PF02163"/>
    </source>
</evidence>
<feature type="transmembrane region" description="Helical" evidence="10">
    <location>
        <begin position="89"/>
        <end position="112"/>
    </location>
</feature>
<evidence type="ECO:0000256" key="8">
    <source>
        <dbReference type="ARBA" id="ARBA00022989"/>
    </source>
</evidence>
<dbReference type="InterPro" id="IPR008915">
    <property type="entry name" value="Peptidase_M50"/>
</dbReference>
<comment type="similarity">
    <text evidence="3">Belongs to the peptidase M50B family.</text>
</comment>
<feature type="transmembrane region" description="Helical" evidence="10">
    <location>
        <begin position="183"/>
        <end position="205"/>
    </location>
</feature>
<keyword evidence="5 10" id="KW-0812">Transmembrane</keyword>
<feature type="transmembrane region" description="Helical" evidence="10">
    <location>
        <begin position="156"/>
        <end position="174"/>
    </location>
</feature>
<name>E1IHP7_9CHLR</name>
<comment type="subcellular location">
    <subcellularLocation>
        <location evidence="2">Membrane</location>
        <topology evidence="2">Multi-pass membrane protein</topology>
    </subcellularLocation>
</comment>
<evidence type="ECO:0000256" key="10">
    <source>
        <dbReference type="SAM" id="Phobius"/>
    </source>
</evidence>
<sequence length="370" mass="39685">MTLLHEPPIAALRMIAVEVLYIEDVQLDQRGDLVVPRFIGRLHGDAQQAYDRVAPRFADLGYTALLQHEGQGVALEALPGLFTPQPSRLWLALLLFALTIATTMQVGGLELLDGQVVFNWGHAAAYSAALLGILLAHELGHYIVARRAGVAVSYPFFIPFPAGILGTMGAFISIKEPVPNRRVLLAIAIAGPLAGLVVTIPVLLLGLSLSEVHNLAAMRAATPDQAYFTEGNSLLYAALKLLVFGRMLPGGGEDVFLHPVAMAGWAGLLVTGLNLIPAGQLDGGHIFFTLFGPRVAQIANMVIAVVLLAMGFVWNGWFVWAILVALLGRSRAPLRNEVSPLEGRWRMLAVLGLVVFVLVFIPVPITIGTP</sequence>
<evidence type="ECO:0000256" key="3">
    <source>
        <dbReference type="ARBA" id="ARBA00007931"/>
    </source>
</evidence>
<dbReference type="Proteomes" id="UP000054010">
    <property type="component" value="Unassembled WGS sequence"/>
</dbReference>
<protein>
    <submittedName>
        <fullName evidence="12">Peptidase M50</fullName>
    </submittedName>
</protein>
<evidence type="ECO:0000256" key="7">
    <source>
        <dbReference type="ARBA" id="ARBA00022946"/>
    </source>
</evidence>
<dbReference type="GO" id="GO:0016020">
    <property type="term" value="C:membrane"/>
    <property type="evidence" value="ECO:0007669"/>
    <property type="project" value="UniProtKB-SubCell"/>
</dbReference>
<keyword evidence="13" id="KW-1185">Reference proteome</keyword>
<keyword evidence="6" id="KW-0378">Hydrolase</keyword>
<feature type="domain" description="Peptidase M50" evidence="11">
    <location>
        <begin position="127"/>
        <end position="309"/>
    </location>
</feature>
<dbReference type="Pfam" id="PF02163">
    <property type="entry name" value="Peptidase_M50"/>
    <property type="match status" value="1"/>
</dbReference>
<keyword evidence="9 10" id="KW-0472">Membrane</keyword>
<feature type="transmembrane region" description="Helical" evidence="10">
    <location>
        <begin position="124"/>
        <end position="144"/>
    </location>
</feature>
<evidence type="ECO:0000256" key="9">
    <source>
        <dbReference type="ARBA" id="ARBA00023136"/>
    </source>
</evidence>
<dbReference type="InterPro" id="IPR044838">
    <property type="entry name" value="EGY1-like"/>
</dbReference>
<dbReference type="PANTHER" id="PTHR31412:SF0">
    <property type="entry name" value="ZINC METALLOPROTEASE EGY1, CHLOROPLASTIC-RELATED"/>
    <property type="match status" value="1"/>
</dbReference>
<reference evidence="12 13" key="1">
    <citation type="journal article" date="2011" name="J. Bacteriol.">
        <title>Draft genome sequence of the anoxygenic filamentous phototrophic bacterium Oscillochloris trichoides subsp. DG-6.</title>
        <authorList>
            <person name="Kuznetsov B.B."/>
            <person name="Ivanovsky R.N."/>
            <person name="Keppen O.I."/>
            <person name="Sukhacheva M.V."/>
            <person name="Bumazhkin B.K."/>
            <person name="Patutina E.O."/>
            <person name="Beletsky A.V."/>
            <person name="Mardanov A.V."/>
            <person name="Baslerov R.V."/>
            <person name="Panteleeva A.N."/>
            <person name="Kolganova T.V."/>
            <person name="Ravin N.V."/>
            <person name="Skryabin K.G."/>
        </authorList>
    </citation>
    <scope>NUCLEOTIDE SEQUENCE [LARGE SCALE GENOMIC DNA]</scope>
    <source>
        <strain evidence="12 13">DG-6</strain>
    </source>
</reference>
<dbReference type="AlphaFoldDB" id="E1IHP7"/>
<dbReference type="OrthoDB" id="9774391at2"/>
<keyword evidence="8 10" id="KW-1133">Transmembrane helix</keyword>
<dbReference type="GO" id="GO:0006508">
    <property type="term" value="P:proteolysis"/>
    <property type="evidence" value="ECO:0007669"/>
    <property type="project" value="UniProtKB-KW"/>
</dbReference>
<gene>
    <name evidence="12" type="ORF">OSCT_2848</name>
</gene>